<dbReference type="Pfam" id="PF00571">
    <property type="entry name" value="CBS"/>
    <property type="match status" value="2"/>
</dbReference>
<comment type="caution">
    <text evidence="4">The sequence shown here is derived from an EMBL/GenBank/DDBJ whole genome shotgun (WGS) entry which is preliminary data.</text>
</comment>
<dbReference type="EMBL" id="JAYWVC010000294">
    <property type="protein sequence ID" value="MED7827982.1"/>
    <property type="molecule type" value="Genomic_DNA"/>
</dbReference>
<dbReference type="Gene3D" id="3.10.580.10">
    <property type="entry name" value="CBS-domain"/>
    <property type="match status" value="1"/>
</dbReference>
<evidence type="ECO:0000313" key="5">
    <source>
        <dbReference type="Proteomes" id="UP001333996"/>
    </source>
</evidence>
<gene>
    <name evidence="4" type="ORF">VXC91_40380</name>
</gene>
<dbReference type="PANTHER" id="PTHR43080">
    <property type="entry name" value="CBS DOMAIN-CONTAINING PROTEIN CBSX3, MITOCHONDRIAL"/>
    <property type="match status" value="1"/>
</dbReference>
<feature type="domain" description="CBS" evidence="3">
    <location>
        <begin position="74"/>
        <end position="128"/>
    </location>
</feature>
<dbReference type="PROSITE" id="PS51371">
    <property type="entry name" value="CBS"/>
    <property type="match status" value="2"/>
</dbReference>
<feature type="domain" description="CBS" evidence="3">
    <location>
        <begin position="9"/>
        <end position="67"/>
    </location>
</feature>
<reference evidence="4" key="1">
    <citation type="submission" date="2024-01" db="EMBL/GenBank/DDBJ databases">
        <title>First draft genome sequence data of TA4-1, the type strain of Gram-positive actinobacterium Streptomyces chiangmaiensis.</title>
        <authorList>
            <person name="Yasawong M."/>
            <person name="Nantapong N."/>
        </authorList>
    </citation>
    <scope>NUCLEOTIDE SEQUENCE</scope>
    <source>
        <strain evidence="4">TA4-1</strain>
    </source>
</reference>
<dbReference type="RefSeq" id="WP_329512347.1">
    <property type="nucleotide sequence ID" value="NZ_BAAAYZ010000059.1"/>
</dbReference>
<evidence type="ECO:0000256" key="1">
    <source>
        <dbReference type="ARBA" id="ARBA00023122"/>
    </source>
</evidence>
<dbReference type="InterPro" id="IPR000644">
    <property type="entry name" value="CBS_dom"/>
</dbReference>
<protein>
    <submittedName>
        <fullName evidence="4">CBS domain-containing protein</fullName>
    </submittedName>
</protein>
<dbReference type="Proteomes" id="UP001333996">
    <property type="component" value="Unassembled WGS sequence"/>
</dbReference>
<evidence type="ECO:0000259" key="3">
    <source>
        <dbReference type="PROSITE" id="PS51371"/>
    </source>
</evidence>
<dbReference type="PANTHER" id="PTHR43080:SF2">
    <property type="entry name" value="CBS DOMAIN-CONTAINING PROTEIN"/>
    <property type="match status" value="1"/>
</dbReference>
<organism evidence="4 5">
    <name type="scientific">Streptomyces chiangmaiensis</name>
    <dbReference type="NCBI Taxonomy" id="766497"/>
    <lineage>
        <taxon>Bacteria</taxon>
        <taxon>Bacillati</taxon>
        <taxon>Actinomycetota</taxon>
        <taxon>Actinomycetes</taxon>
        <taxon>Kitasatosporales</taxon>
        <taxon>Streptomycetaceae</taxon>
        <taxon>Streptomyces</taxon>
    </lineage>
</organism>
<dbReference type="InterPro" id="IPR046342">
    <property type="entry name" value="CBS_dom_sf"/>
</dbReference>
<name>A0ABU7FV77_9ACTN</name>
<sequence>MAQQVREVMTDQPLVVGPSRLVQQIATVMRDENIGAVLVVDNGRLRGLVTDQDLIMCILADGSNGTSRTVAEACSGELITVAPDDDVGRAVQLMRSKALRWLPVVDNGRPVGVIALGDLTAERDPDSP</sequence>
<dbReference type="InterPro" id="IPR051257">
    <property type="entry name" value="Diverse_CBS-Domain"/>
</dbReference>
<accession>A0ABU7FV77</accession>
<keyword evidence="5" id="KW-1185">Reference proteome</keyword>
<evidence type="ECO:0000313" key="4">
    <source>
        <dbReference type="EMBL" id="MED7827982.1"/>
    </source>
</evidence>
<dbReference type="SUPFAM" id="SSF54631">
    <property type="entry name" value="CBS-domain pair"/>
    <property type="match status" value="1"/>
</dbReference>
<keyword evidence="1 2" id="KW-0129">CBS domain</keyword>
<evidence type="ECO:0000256" key="2">
    <source>
        <dbReference type="PROSITE-ProRule" id="PRU00703"/>
    </source>
</evidence>
<dbReference type="SMART" id="SM00116">
    <property type="entry name" value="CBS"/>
    <property type="match status" value="2"/>
</dbReference>
<proteinExistence type="predicted"/>